<dbReference type="GO" id="GO:0000166">
    <property type="term" value="F:nucleotide binding"/>
    <property type="evidence" value="ECO:0007669"/>
    <property type="project" value="InterPro"/>
</dbReference>
<protein>
    <submittedName>
        <fullName evidence="4">Gfo/Idh/MocA family oxidoreductase</fullName>
    </submittedName>
</protein>
<evidence type="ECO:0000259" key="3">
    <source>
        <dbReference type="Pfam" id="PF22725"/>
    </source>
</evidence>
<organism evidence="4 5">
    <name type="scientific">Leifsonia shinshuensis</name>
    <dbReference type="NCBI Taxonomy" id="150026"/>
    <lineage>
        <taxon>Bacteria</taxon>
        <taxon>Bacillati</taxon>
        <taxon>Actinomycetota</taxon>
        <taxon>Actinomycetes</taxon>
        <taxon>Micrococcales</taxon>
        <taxon>Microbacteriaceae</taxon>
        <taxon>Leifsonia</taxon>
    </lineage>
</organism>
<evidence type="ECO:0000313" key="5">
    <source>
        <dbReference type="Proteomes" id="UP000515511"/>
    </source>
</evidence>
<dbReference type="AlphaFoldDB" id="A0A7G6YAZ3"/>
<dbReference type="EMBL" id="CP043641">
    <property type="protein sequence ID" value="QNE35658.1"/>
    <property type="molecule type" value="Genomic_DNA"/>
</dbReference>
<dbReference type="Gene3D" id="3.30.360.10">
    <property type="entry name" value="Dihydrodipicolinate Reductase, domain 2"/>
    <property type="match status" value="1"/>
</dbReference>
<feature type="domain" description="Gfo/Idh/MocA-like oxidoreductase N-terminal" evidence="2">
    <location>
        <begin position="12"/>
        <end position="123"/>
    </location>
</feature>
<dbReference type="Proteomes" id="UP000515511">
    <property type="component" value="Chromosome"/>
</dbReference>
<dbReference type="RefSeq" id="WP_185275124.1">
    <property type="nucleotide sequence ID" value="NZ_CP043641.1"/>
</dbReference>
<sequence>MSDAPATGHGAIVVGAGRMGRAHAEAWAACGVPVRWVVSPRRRPDLAAPGARWATSLDEALDDPGADLVSICTPTPTHTDLAVQALAAGRSVLLEKPIALTIADAERVADAAARAPGVLMVAHVVRFFPGYAALAERVAAGSVGRPRAVLASRLSAAPAWAEWLADETRSGGMIVDFAIHDVDQANAYLGDPVAVTAVRTPGDGFGAPAAITVEYASGGVAQLLAVADLPAGAAFRTTLEVVGDGGTDTVADVPGDAFAAQARYFLECVERGAEPARSPVAAAIEALRVCLAARESAQAGARVVLDRRDA</sequence>
<feature type="domain" description="GFO/IDH/MocA-like oxidoreductase" evidence="3">
    <location>
        <begin position="131"/>
        <end position="247"/>
    </location>
</feature>
<dbReference type="InterPro" id="IPR036291">
    <property type="entry name" value="NAD(P)-bd_dom_sf"/>
</dbReference>
<dbReference type="KEGG" id="lse:F1C12_11330"/>
<dbReference type="SUPFAM" id="SSF51735">
    <property type="entry name" value="NAD(P)-binding Rossmann-fold domains"/>
    <property type="match status" value="1"/>
</dbReference>
<dbReference type="Pfam" id="PF22725">
    <property type="entry name" value="GFO_IDH_MocA_C3"/>
    <property type="match status" value="1"/>
</dbReference>
<gene>
    <name evidence="4" type="ORF">F1C12_11330</name>
</gene>
<dbReference type="InterPro" id="IPR000683">
    <property type="entry name" value="Gfo/Idh/MocA-like_OxRdtase_N"/>
</dbReference>
<dbReference type="PANTHER" id="PTHR43377">
    <property type="entry name" value="BILIVERDIN REDUCTASE A"/>
    <property type="match status" value="1"/>
</dbReference>
<dbReference type="InterPro" id="IPR051450">
    <property type="entry name" value="Gfo/Idh/MocA_Oxidoreductases"/>
</dbReference>
<dbReference type="InterPro" id="IPR055170">
    <property type="entry name" value="GFO_IDH_MocA-like_dom"/>
</dbReference>
<evidence type="ECO:0000259" key="2">
    <source>
        <dbReference type="Pfam" id="PF01408"/>
    </source>
</evidence>
<reference evidence="5" key="1">
    <citation type="submission" date="2019-09" db="EMBL/GenBank/DDBJ databases">
        <title>Antimicrobial potential of Antarctic Bacteria.</title>
        <authorList>
            <person name="Benaud N."/>
            <person name="Edwards R.J."/>
            <person name="Ferrari B.C."/>
        </authorList>
    </citation>
    <scope>NUCLEOTIDE SEQUENCE [LARGE SCALE GENOMIC DNA]</scope>
    <source>
        <strain evidence="5">INR9</strain>
    </source>
</reference>
<evidence type="ECO:0000256" key="1">
    <source>
        <dbReference type="ARBA" id="ARBA00023027"/>
    </source>
</evidence>
<dbReference type="Pfam" id="PF01408">
    <property type="entry name" value="GFO_IDH_MocA"/>
    <property type="match status" value="1"/>
</dbReference>
<dbReference type="PANTHER" id="PTHR43377:SF1">
    <property type="entry name" value="BILIVERDIN REDUCTASE A"/>
    <property type="match status" value="1"/>
</dbReference>
<evidence type="ECO:0000313" key="4">
    <source>
        <dbReference type="EMBL" id="QNE35658.1"/>
    </source>
</evidence>
<dbReference type="SUPFAM" id="SSF55347">
    <property type="entry name" value="Glyceraldehyde-3-phosphate dehydrogenase-like, C-terminal domain"/>
    <property type="match status" value="1"/>
</dbReference>
<accession>A0A7G6YAZ3</accession>
<name>A0A7G6YAZ3_9MICO</name>
<proteinExistence type="predicted"/>
<keyword evidence="1" id="KW-0520">NAD</keyword>
<dbReference type="Gene3D" id="3.40.50.720">
    <property type="entry name" value="NAD(P)-binding Rossmann-like Domain"/>
    <property type="match status" value="1"/>
</dbReference>